<evidence type="ECO:0000259" key="9">
    <source>
        <dbReference type="Pfam" id="PF14474"/>
    </source>
</evidence>
<evidence type="ECO:0000256" key="7">
    <source>
        <dbReference type="ARBA" id="ARBA00023242"/>
    </source>
</evidence>
<accession>A0AAD6UWH9</accession>
<dbReference type="Proteomes" id="UP001219525">
    <property type="component" value="Unassembled WGS sequence"/>
</dbReference>
<comment type="caution">
    <text evidence="10">The sequence shown here is derived from an EMBL/GenBank/DDBJ whole genome shotgun (WGS) entry which is preliminary data.</text>
</comment>
<comment type="similarity">
    <text evidence="4">Belongs to the RTC4 family.</text>
</comment>
<evidence type="ECO:0000313" key="11">
    <source>
        <dbReference type="Proteomes" id="UP001219525"/>
    </source>
</evidence>
<feature type="compositionally biased region" description="Pro residues" evidence="8">
    <location>
        <begin position="172"/>
        <end position="192"/>
    </location>
</feature>
<dbReference type="Pfam" id="PF14474">
    <property type="entry name" value="RTC4"/>
    <property type="match status" value="1"/>
</dbReference>
<evidence type="ECO:0000256" key="1">
    <source>
        <dbReference type="ARBA" id="ARBA00002738"/>
    </source>
</evidence>
<evidence type="ECO:0000256" key="8">
    <source>
        <dbReference type="SAM" id="MobiDB-lite"/>
    </source>
</evidence>
<feature type="region of interest" description="Disordered" evidence="8">
    <location>
        <begin position="400"/>
        <end position="443"/>
    </location>
</feature>
<feature type="region of interest" description="Disordered" evidence="8">
    <location>
        <begin position="360"/>
        <end position="385"/>
    </location>
</feature>
<evidence type="ECO:0000256" key="2">
    <source>
        <dbReference type="ARBA" id="ARBA00004123"/>
    </source>
</evidence>
<organism evidence="10 11">
    <name type="scientific">Mycena pura</name>
    <dbReference type="NCBI Taxonomy" id="153505"/>
    <lineage>
        <taxon>Eukaryota</taxon>
        <taxon>Fungi</taxon>
        <taxon>Dikarya</taxon>
        <taxon>Basidiomycota</taxon>
        <taxon>Agaricomycotina</taxon>
        <taxon>Agaricomycetes</taxon>
        <taxon>Agaricomycetidae</taxon>
        <taxon>Agaricales</taxon>
        <taxon>Marasmiineae</taxon>
        <taxon>Mycenaceae</taxon>
        <taxon>Mycena</taxon>
    </lineage>
</organism>
<comment type="subcellular location">
    <subcellularLocation>
        <location evidence="3">Cytoplasm</location>
    </subcellularLocation>
    <subcellularLocation>
        <location evidence="2">Nucleus</location>
    </subcellularLocation>
</comment>
<protein>
    <recommendedName>
        <fullName evidence="5">Restriction of telomere capping protein 4</fullName>
    </recommendedName>
</protein>
<dbReference type="EMBL" id="JARJCW010000084">
    <property type="protein sequence ID" value="KAJ7196351.1"/>
    <property type="molecule type" value="Genomic_DNA"/>
</dbReference>
<sequence length="897" mass="99991">MSSLPDPHFVKQRTCTQCTSPMGGVRVHEGTSGHQDRRGRIVQTCSNARCHWTFYHTEQAYLMEDAEALVQRYDALSLGFPVPPQFLGVPLRLAHHPEPPEAANGAIPCTNANCKTAGGNRTRGSQQCIDFKCKNCCQAEADAAETAHRPRDPCKVHKVRLVSDRRVQQTPAPVPPPPTQQNTPAPVPPPPTQQNTSVPTRNVPQPSSVRRRPLAQPLGPLWQNNHQASNEAKTVVENTKTRRLDMQDREKRTIDLFLYHTAKADPLILRPEIKAFPRLELAKDLPFVVTSLKLTEESLLDHWSHGSWKTVFITSVLTVDADRPTLLKIRHSLLEALALDDCPGLADELARYPSVRASKRTGDFDSESISGSPLKKSAKKSSSAGIGDASQAAHVLLDHNASNDAHPPTPPAPKSLPPAADSEPSPLPKSTAFPGVPPMALESSNISDRASDHRWYQEMPICRWDAGWKEITDLQKTDPAYKHIKKAFPKAFDHRYVKASVHKYKTFWDKKVPDVLKKKYIAMGEVPNATWAHILLEAASYSADTDIAANLPSTSESIATENLHQTVESVQEPAPFPHMSPLSGVVTLPSVPLNTIISMKTEPMDDEMPPDPDTLCPFCDQQLPNEPSQELIELRAMLEDISVADPLPENPGHRKPTSYMQVQSYCERHRMERDTFPLARAEKWPFNPNFSDLFKRVLASRAPLNELLEEIENSSFFRASRAHYTPPSTSPGTRQMSMTQLLYGEIGYEIVMVVLRFLFPDTPNIVELCTPLPYDVVLREVLLPETMVRIIQEDLQVGPRAAKSIIRSSHLFGTLLHPASVESPVVDEVNRYITEQRSNSAYRTWISSGSRLSLEDWIEQQRVKSEPVEVLIPMARGFVSGTSLAEPIDLTLSDDDE</sequence>
<keyword evidence="6" id="KW-0963">Cytoplasm</keyword>
<dbReference type="PANTHER" id="PTHR41391">
    <property type="entry name" value="RESTRICTION OF TELOMERE CAPPING PROTEIN 4"/>
    <property type="match status" value="1"/>
</dbReference>
<reference evidence="10" key="1">
    <citation type="submission" date="2023-03" db="EMBL/GenBank/DDBJ databases">
        <title>Massive genome expansion in bonnet fungi (Mycena s.s.) driven by repeated elements and novel gene families across ecological guilds.</title>
        <authorList>
            <consortium name="Lawrence Berkeley National Laboratory"/>
            <person name="Harder C.B."/>
            <person name="Miyauchi S."/>
            <person name="Viragh M."/>
            <person name="Kuo A."/>
            <person name="Thoen E."/>
            <person name="Andreopoulos B."/>
            <person name="Lu D."/>
            <person name="Skrede I."/>
            <person name="Drula E."/>
            <person name="Henrissat B."/>
            <person name="Morin E."/>
            <person name="Kohler A."/>
            <person name="Barry K."/>
            <person name="LaButti K."/>
            <person name="Morin E."/>
            <person name="Salamov A."/>
            <person name="Lipzen A."/>
            <person name="Mereny Z."/>
            <person name="Hegedus B."/>
            <person name="Baldrian P."/>
            <person name="Stursova M."/>
            <person name="Weitz H."/>
            <person name="Taylor A."/>
            <person name="Grigoriev I.V."/>
            <person name="Nagy L.G."/>
            <person name="Martin F."/>
            <person name="Kauserud H."/>
        </authorList>
    </citation>
    <scope>NUCLEOTIDE SEQUENCE</scope>
    <source>
        <strain evidence="10">9144</strain>
    </source>
</reference>
<dbReference type="PANTHER" id="PTHR41391:SF1">
    <property type="entry name" value="RESTRICTION OF TELOMERE CAPPING PROTEIN 4"/>
    <property type="match status" value="1"/>
</dbReference>
<comment type="function">
    <text evidence="1">May be involved in a process influencing telomere capping.</text>
</comment>
<proteinExistence type="inferred from homology"/>
<evidence type="ECO:0000256" key="3">
    <source>
        <dbReference type="ARBA" id="ARBA00004496"/>
    </source>
</evidence>
<feature type="compositionally biased region" description="Pro residues" evidence="8">
    <location>
        <begin position="407"/>
        <end position="416"/>
    </location>
</feature>
<evidence type="ECO:0000256" key="5">
    <source>
        <dbReference type="ARBA" id="ARBA00015162"/>
    </source>
</evidence>
<feature type="region of interest" description="Disordered" evidence="8">
    <location>
        <begin position="160"/>
        <end position="241"/>
    </location>
</feature>
<keyword evidence="11" id="KW-1185">Reference proteome</keyword>
<dbReference type="GO" id="GO:0005737">
    <property type="term" value="C:cytoplasm"/>
    <property type="evidence" value="ECO:0007669"/>
    <property type="project" value="UniProtKB-SubCell"/>
</dbReference>
<feature type="domain" description="Restriction of telomere capping protein 4 C-terminal" evidence="9">
    <location>
        <begin position="779"/>
        <end position="818"/>
    </location>
</feature>
<keyword evidence="7" id="KW-0539">Nucleus</keyword>
<dbReference type="GO" id="GO:0005634">
    <property type="term" value="C:nucleus"/>
    <property type="evidence" value="ECO:0007669"/>
    <property type="project" value="UniProtKB-SubCell"/>
</dbReference>
<evidence type="ECO:0000256" key="6">
    <source>
        <dbReference type="ARBA" id="ARBA00022490"/>
    </source>
</evidence>
<feature type="compositionally biased region" description="Polar residues" evidence="8">
    <location>
        <begin position="222"/>
        <end position="238"/>
    </location>
</feature>
<dbReference type="InterPro" id="IPR028094">
    <property type="entry name" value="RTC4_C"/>
</dbReference>
<feature type="compositionally biased region" description="Low complexity" evidence="8">
    <location>
        <begin position="370"/>
        <end position="385"/>
    </location>
</feature>
<evidence type="ECO:0000256" key="4">
    <source>
        <dbReference type="ARBA" id="ARBA00009461"/>
    </source>
</evidence>
<dbReference type="AlphaFoldDB" id="A0AAD6UWH9"/>
<evidence type="ECO:0000313" key="10">
    <source>
        <dbReference type="EMBL" id="KAJ7196351.1"/>
    </source>
</evidence>
<name>A0AAD6UWH9_9AGAR</name>
<dbReference type="InterPro" id="IPR039024">
    <property type="entry name" value="RTC4"/>
</dbReference>
<gene>
    <name evidence="10" type="ORF">GGX14DRAFT_376152</name>
</gene>